<evidence type="ECO:0000256" key="2">
    <source>
        <dbReference type="SAM" id="Phobius"/>
    </source>
</evidence>
<feature type="transmembrane region" description="Helical" evidence="2">
    <location>
        <begin position="125"/>
        <end position="146"/>
    </location>
</feature>
<keyword evidence="2" id="KW-0812">Transmembrane</keyword>
<feature type="transmembrane region" description="Helical" evidence="2">
    <location>
        <begin position="12"/>
        <end position="31"/>
    </location>
</feature>
<dbReference type="RefSeq" id="WP_070545525.1">
    <property type="nucleotide sequence ID" value="NZ_VMTX01000001.1"/>
</dbReference>
<feature type="transmembrane region" description="Helical" evidence="2">
    <location>
        <begin position="80"/>
        <end position="98"/>
    </location>
</feature>
<keyword evidence="2" id="KW-0472">Membrane</keyword>
<feature type="compositionally biased region" description="Acidic residues" evidence="1">
    <location>
        <begin position="164"/>
        <end position="179"/>
    </location>
</feature>
<organism evidence="3 4">
    <name type="scientific">Corynebacterium aurimucosum</name>
    <dbReference type="NCBI Taxonomy" id="169292"/>
    <lineage>
        <taxon>Bacteria</taxon>
        <taxon>Bacillati</taxon>
        <taxon>Actinomycetota</taxon>
        <taxon>Actinomycetes</taxon>
        <taxon>Mycobacteriales</taxon>
        <taxon>Corynebacteriaceae</taxon>
        <taxon>Corynebacterium</taxon>
    </lineage>
</organism>
<accession>A0A558IZ77</accession>
<gene>
    <name evidence="3" type="ORF">FQN05_00100</name>
</gene>
<protein>
    <submittedName>
        <fullName evidence="3">MFS transporter</fullName>
    </submittedName>
</protein>
<reference evidence="3 4" key="1">
    <citation type="submission" date="2019-07" db="EMBL/GenBank/DDBJ databases">
        <title>Draft genome of C. aurimucosum strain 15-4290.</title>
        <authorList>
            <person name="Pacheco L.G.C."/>
            <person name="Aguiar E.R.G.R."/>
            <person name="Navas J."/>
            <person name="Santos C.S."/>
            <person name="Rocha D.J.P.G."/>
        </authorList>
    </citation>
    <scope>NUCLEOTIDE SEQUENCE [LARGE SCALE GENOMIC DNA]</scope>
    <source>
        <strain evidence="3 4">15-4290</strain>
    </source>
</reference>
<feature type="region of interest" description="Disordered" evidence="1">
    <location>
        <begin position="153"/>
        <end position="179"/>
    </location>
</feature>
<evidence type="ECO:0000313" key="3">
    <source>
        <dbReference type="EMBL" id="TVU86669.1"/>
    </source>
</evidence>
<evidence type="ECO:0000313" key="4">
    <source>
        <dbReference type="Proteomes" id="UP000320648"/>
    </source>
</evidence>
<feature type="transmembrane region" description="Helical" evidence="2">
    <location>
        <begin position="37"/>
        <end position="59"/>
    </location>
</feature>
<sequence>MKYRNVQISSVAALVMSLLGAAFFALGRVIFGVGGWLAFFTLPAGGIVVLALLVLWLIPVRTPKEDEGGGTYKAFGWRESWAFIAVTVFLFLAGFFLVDYGDTDESVKSAFTQIVGRWALDLSSILFWLSVFGVIASYVIGVVVSVKGQKVADEDQAQSSGPGDLDEANLGEDLSQDEP</sequence>
<keyword evidence="2" id="KW-1133">Transmembrane helix</keyword>
<evidence type="ECO:0000256" key="1">
    <source>
        <dbReference type="SAM" id="MobiDB-lite"/>
    </source>
</evidence>
<comment type="caution">
    <text evidence="3">The sequence shown here is derived from an EMBL/GenBank/DDBJ whole genome shotgun (WGS) entry which is preliminary data.</text>
</comment>
<dbReference type="AlphaFoldDB" id="A0A558IZ77"/>
<dbReference type="EMBL" id="VMTX01000001">
    <property type="protein sequence ID" value="TVU86669.1"/>
    <property type="molecule type" value="Genomic_DNA"/>
</dbReference>
<name>A0A558IZ77_9CORY</name>
<proteinExistence type="predicted"/>
<dbReference type="Proteomes" id="UP000320648">
    <property type="component" value="Unassembled WGS sequence"/>
</dbReference>